<dbReference type="SMART" id="SM00028">
    <property type="entry name" value="TPR"/>
    <property type="match status" value="2"/>
</dbReference>
<evidence type="ECO:0000256" key="2">
    <source>
        <dbReference type="ARBA" id="ARBA00022803"/>
    </source>
</evidence>
<name>A0ABM7PDH7_9BACT</name>
<evidence type="ECO:0000256" key="1">
    <source>
        <dbReference type="ARBA" id="ARBA00022737"/>
    </source>
</evidence>
<dbReference type="SUPFAM" id="SSF48452">
    <property type="entry name" value="TPR-like"/>
    <property type="match status" value="1"/>
</dbReference>
<keyword evidence="1" id="KW-0677">Repeat</keyword>
<dbReference type="PROSITE" id="PS50005">
    <property type="entry name" value="TPR"/>
    <property type="match status" value="1"/>
</dbReference>
<sequence length="272" mass="31211">MDRSNLDRLLKEQNLSISDVSNPNSSVQLGKVMGSNAFIFGQVYTRKYTLKRSSSKATCRNDGKKYTCRRYKVKGTWSLKVGFKMVDTSTGKIIATKVIEETKSKSKSKREERPEVTWDKERVFSSLQNNLVDRFMMMIAPYTVYSDVKLFDDDDLPWLETGIKFAENGDWKTAIEMFESAVAEAERNPDIEQKLRARAHYNLGVAYGYSGQYNKGIEELKEACKLNPEDVFFDELKKIKQFQVDEERLKEQGVHTSSIDRVVNVTVLTMAS</sequence>
<dbReference type="EMBL" id="AP024488">
    <property type="protein sequence ID" value="BCS95142.1"/>
    <property type="molecule type" value="Genomic_DNA"/>
</dbReference>
<dbReference type="InterPro" id="IPR005534">
    <property type="entry name" value="Curli_assmbl/transp-comp_CsgG"/>
</dbReference>
<keyword evidence="2 3" id="KW-0802">TPR repeat</keyword>
<accession>A0ABM7PDH7</accession>
<proteinExistence type="predicted"/>
<dbReference type="Pfam" id="PF03783">
    <property type="entry name" value="CsgG"/>
    <property type="match status" value="1"/>
</dbReference>
<dbReference type="Proteomes" id="UP001320148">
    <property type="component" value="Chromosome"/>
</dbReference>
<evidence type="ECO:0000256" key="3">
    <source>
        <dbReference type="PROSITE-ProRule" id="PRU00339"/>
    </source>
</evidence>
<evidence type="ECO:0008006" key="6">
    <source>
        <dbReference type="Google" id="ProtNLM"/>
    </source>
</evidence>
<dbReference type="Gene3D" id="3.40.50.10610">
    <property type="entry name" value="ABC-type transport auxiliary lipoprotein component"/>
    <property type="match status" value="1"/>
</dbReference>
<dbReference type="InterPro" id="IPR019734">
    <property type="entry name" value="TPR_rpt"/>
</dbReference>
<evidence type="ECO:0000313" key="4">
    <source>
        <dbReference type="EMBL" id="BCS95142.1"/>
    </source>
</evidence>
<reference evidence="4 5" key="1">
    <citation type="submission" date="2021-02" db="EMBL/GenBank/DDBJ databases">
        <title>Complete genome of Desulfoluna sp. strain ASN36.</title>
        <authorList>
            <person name="Takahashi A."/>
            <person name="Kojima H."/>
            <person name="Fukui M."/>
        </authorList>
    </citation>
    <scope>NUCLEOTIDE SEQUENCE [LARGE SCALE GENOMIC DNA]</scope>
    <source>
        <strain evidence="4 5">ASN36</strain>
    </source>
</reference>
<dbReference type="InterPro" id="IPR011990">
    <property type="entry name" value="TPR-like_helical_dom_sf"/>
</dbReference>
<protein>
    <recommendedName>
        <fullName evidence="6">Tetratricopeptide repeat protein</fullName>
    </recommendedName>
</protein>
<evidence type="ECO:0000313" key="5">
    <source>
        <dbReference type="Proteomes" id="UP001320148"/>
    </source>
</evidence>
<organism evidence="4 5">
    <name type="scientific">Desulfoluna limicola</name>
    <dbReference type="NCBI Taxonomy" id="2810562"/>
    <lineage>
        <taxon>Bacteria</taxon>
        <taxon>Pseudomonadati</taxon>
        <taxon>Thermodesulfobacteriota</taxon>
        <taxon>Desulfobacteria</taxon>
        <taxon>Desulfobacterales</taxon>
        <taxon>Desulfolunaceae</taxon>
        <taxon>Desulfoluna</taxon>
    </lineage>
</organism>
<dbReference type="Gene3D" id="1.25.40.10">
    <property type="entry name" value="Tetratricopeptide repeat domain"/>
    <property type="match status" value="1"/>
</dbReference>
<dbReference type="PROSITE" id="PS50293">
    <property type="entry name" value="TPR_REGION"/>
    <property type="match status" value="1"/>
</dbReference>
<keyword evidence="5" id="KW-1185">Reference proteome</keyword>
<dbReference type="InterPro" id="IPR013105">
    <property type="entry name" value="TPR_2"/>
</dbReference>
<feature type="repeat" description="TPR" evidence="3">
    <location>
        <begin position="197"/>
        <end position="230"/>
    </location>
</feature>
<gene>
    <name evidence="4" type="ORF">DSLASN_07740</name>
</gene>
<dbReference type="Pfam" id="PF07719">
    <property type="entry name" value="TPR_2"/>
    <property type="match status" value="1"/>
</dbReference>